<feature type="signal peptide" evidence="6">
    <location>
        <begin position="1"/>
        <end position="20"/>
    </location>
</feature>
<keyword evidence="4 6" id="KW-0732">Signal</keyword>
<dbReference type="PANTHER" id="PTHR33376:SF4">
    <property type="entry name" value="SIALIC ACID-BINDING PERIPLASMIC PROTEIN SIAP"/>
    <property type="match status" value="1"/>
</dbReference>
<dbReference type="PANTHER" id="PTHR33376">
    <property type="match status" value="1"/>
</dbReference>
<dbReference type="RefSeq" id="WP_202687560.1">
    <property type="nucleotide sequence ID" value="NZ_JAESVN010000002.1"/>
</dbReference>
<reference evidence="7" key="1">
    <citation type="submission" date="2021-01" db="EMBL/GenBank/DDBJ databases">
        <title>Tabrizicola alba sp. nov. a motile alkaliphilic bacterium isolated from a soda lake.</title>
        <authorList>
            <person name="Szuroczki S."/>
            <person name="Abbaszade G."/>
            <person name="Schumann P."/>
            <person name="Toth E."/>
        </authorList>
    </citation>
    <scope>NUCLEOTIDE SEQUENCE</scope>
    <source>
        <strain evidence="7">DMG-N-6</strain>
    </source>
</reference>
<dbReference type="InterPro" id="IPR004682">
    <property type="entry name" value="TRAP_DctP"/>
</dbReference>
<evidence type="ECO:0000256" key="5">
    <source>
        <dbReference type="ARBA" id="ARBA00022764"/>
    </source>
</evidence>
<evidence type="ECO:0000313" key="7">
    <source>
        <dbReference type="EMBL" id="MBL4916744.1"/>
    </source>
</evidence>
<dbReference type="GO" id="GO:0055085">
    <property type="term" value="P:transmembrane transport"/>
    <property type="evidence" value="ECO:0007669"/>
    <property type="project" value="InterPro"/>
</dbReference>
<evidence type="ECO:0000256" key="1">
    <source>
        <dbReference type="ARBA" id="ARBA00004418"/>
    </source>
</evidence>
<dbReference type="EMBL" id="JAESVN010000002">
    <property type="protein sequence ID" value="MBL4916744.1"/>
    <property type="molecule type" value="Genomic_DNA"/>
</dbReference>
<comment type="subcellular location">
    <subcellularLocation>
        <location evidence="1">Periplasm</location>
    </subcellularLocation>
</comment>
<dbReference type="Proteomes" id="UP000648908">
    <property type="component" value="Unassembled WGS sequence"/>
</dbReference>
<evidence type="ECO:0000256" key="4">
    <source>
        <dbReference type="ARBA" id="ARBA00022729"/>
    </source>
</evidence>
<comment type="similarity">
    <text evidence="2">Belongs to the bacterial solute-binding protein 7 family.</text>
</comment>
<proteinExistence type="inferred from homology"/>
<evidence type="ECO:0000256" key="3">
    <source>
        <dbReference type="ARBA" id="ARBA00022448"/>
    </source>
</evidence>
<dbReference type="GO" id="GO:0030288">
    <property type="term" value="C:outer membrane-bounded periplasmic space"/>
    <property type="evidence" value="ECO:0007669"/>
    <property type="project" value="InterPro"/>
</dbReference>
<dbReference type="Pfam" id="PF03480">
    <property type="entry name" value="DctP"/>
    <property type="match status" value="1"/>
</dbReference>
<dbReference type="NCBIfam" id="TIGR00787">
    <property type="entry name" value="dctP"/>
    <property type="match status" value="1"/>
</dbReference>
<organism evidence="7 8">
    <name type="scientific">Szabonella alba</name>
    <dbReference type="NCBI Taxonomy" id="2804194"/>
    <lineage>
        <taxon>Bacteria</taxon>
        <taxon>Pseudomonadati</taxon>
        <taxon>Pseudomonadota</taxon>
        <taxon>Alphaproteobacteria</taxon>
        <taxon>Rhodobacterales</taxon>
        <taxon>Paracoccaceae</taxon>
        <taxon>Szabonella</taxon>
    </lineage>
</organism>
<name>A0A8K0Y223_9RHOB</name>
<feature type="chain" id="PRO_5035442486" evidence="6">
    <location>
        <begin position="21"/>
        <end position="320"/>
    </location>
</feature>
<comment type="caution">
    <text evidence="7">The sequence shown here is derived from an EMBL/GenBank/DDBJ whole genome shotgun (WGS) entry which is preliminary data.</text>
</comment>
<accession>A0A8K0Y223</accession>
<dbReference type="PIRSF" id="PIRSF006470">
    <property type="entry name" value="DctB"/>
    <property type="match status" value="1"/>
</dbReference>
<dbReference type="Gene3D" id="3.40.190.170">
    <property type="entry name" value="Bacterial extracellular solute-binding protein, family 7"/>
    <property type="match status" value="1"/>
</dbReference>
<dbReference type="CDD" id="cd13603">
    <property type="entry name" value="PBP2_TRAP_Siap_TeaA_like"/>
    <property type="match status" value="1"/>
</dbReference>
<evidence type="ECO:0000313" key="8">
    <source>
        <dbReference type="Proteomes" id="UP000648908"/>
    </source>
</evidence>
<dbReference type="NCBIfam" id="NF037995">
    <property type="entry name" value="TRAP_S1"/>
    <property type="match status" value="1"/>
</dbReference>
<dbReference type="AlphaFoldDB" id="A0A8K0Y223"/>
<keyword evidence="3" id="KW-0813">Transport</keyword>
<keyword evidence="8" id="KW-1185">Reference proteome</keyword>
<evidence type="ECO:0000256" key="6">
    <source>
        <dbReference type="SAM" id="SignalP"/>
    </source>
</evidence>
<gene>
    <name evidence="7" type="ORF">JL811_05865</name>
</gene>
<protein>
    <submittedName>
        <fullName evidence="7">TRAP transporter substrate-binding protein</fullName>
    </submittedName>
</protein>
<sequence length="320" mass="34964">MKHLIIATTIAAALAMPATAQTLRLGHGQDPSDPVHEAATLFADTVREQTGGDVDIRIFPASSLGDYQQMQDGLQQGSVDIVIESIGTLSRYTPVAGVESLPYLFDGADHYAAVWNGPVGEEIKEEIATEANFRVLGHMYRGARELTASRPIEQIEDLSGLKIRVSPMRERLVTWQVFGASPTPMSWAEVFTALQQGVIEAQENPLATIQSASLNEAQDYLILTSHMANGFTFQFNAEAFDAMAPEVQAALEAAADTAADWYNEHIAVEEAAILQDLKDKGMTVIEIDRAPFREKAREVVAQFPDLEPWYARMTEAAAAN</sequence>
<dbReference type="InterPro" id="IPR018389">
    <property type="entry name" value="DctP_fam"/>
</dbReference>
<dbReference type="InterPro" id="IPR038404">
    <property type="entry name" value="TRAP_DctP_sf"/>
</dbReference>
<keyword evidence="5" id="KW-0574">Periplasm</keyword>
<evidence type="ECO:0000256" key="2">
    <source>
        <dbReference type="ARBA" id="ARBA00009023"/>
    </source>
</evidence>